<keyword evidence="5 7" id="KW-1133">Transmembrane helix</keyword>
<reference evidence="10" key="1">
    <citation type="journal article" date="2013" name="Int. J. Syst. Evol. Microbiol.">
        <title>Aestuariibaculum suncheonense gen. nov., sp. nov., a marine bacterium of the family Flavobacteriaceae isolated from a tidal flat and emended descriptions of the genera Gaetbulibacter and Tamlana.</title>
        <authorList>
            <person name="Jeong S.H."/>
            <person name="Park M.S."/>
            <person name="Jin H.M."/>
            <person name="Lee K."/>
            <person name="Park W."/>
            <person name="Jeon C.O."/>
        </authorList>
    </citation>
    <scope>NUCLEOTIDE SEQUENCE</scope>
    <source>
        <strain evidence="10">SC17</strain>
    </source>
</reference>
<name>A0A8J6Q634_9FLAO</name>
<comment type="subcellular location">
    <subcellularLocation>
        <location evidence="1">Cell membrane</location>
        <topology evidence="1">Multi-pass membrane protein</topology>
    </subcellularLocation>
</comment>
<keyword evidence="6 7" id="KW-0472">Membrane</keyword>
<dbReference type="InterPro" id="IPR052702">
    <property type="entry name" value="MscS-like_channel"/>
</dbReference>
<keyword evidence="11" id="KW-1185">Reference proteome</keyword>
<dbReference type="PANTHER" id="PTHR30347:SF1">
    <property type="entry name" value="MECHANOSENSITIVE CHANNEL MSCK"/>
    <property type="match status" value="1"/>
</dbReference>
<dbReference type="Gene3D" id="1.10.287.1260">
    <property type="match status" value="1"/>
</dbReference>
<dbReference type="EMBL" id="JACVXC010000001">
    <property type="protein sequence ID" value="MBD0834889.1"/>
    <property type="molecule type" value="Genomic_DNA"/>
</dbReference>
<evidence type="ECO:0000313" key="10">
    <source>
        <dbReference type="EMBL" id="MBD0834889.1"/>
    </source>
</evidence>
<dbReference type="Pfam" id="PF21082">
    <property type="entry name" value="MS_channel_3rd"/>
    <property type="match status" value="1"/>
</dbReference>
<accession>A0A8J6Q634</accession>
<dbReference type="SUPFAM" id="SSF50182">
    <property type="entry name" value="Sm-like ribonucleoproteins"/>
    <property type="match status" value="1"/>
</dbReference>
<dbReference type="Proteomes" id="UP000602057">
    <property type="component" value="Unassembled WGS sequence"/>
</dbReference>
<proteinExistence type="inferred from homology"/>
<evidence type="ECO:0000313" key="11">
    <source>
        <dbReference type="Proteomes" id="UP000602057"/>
    </source>
</evidence>
<dbReference type="InterPro" id="IPR010920">
    <property type="entry name" value="LSM_dom_sf"/>
</dbReference>
<gene>
    <name evidence="10" type="ORF">ICJ84_05535</name>
</gene>
<reference evidence="10" key="2">
    <citation type="submission" date="2020-09" db="EMBL/GenBank/DDBJ databases">
        <authorList>
            <person name="Wu Z."/>
        </authorList>
    </citation>
    <scope>NUCLEOTIDE SEQUENCE</scope>
    <source>
        <strain evidence="10">SC17</strain>
    </source>
</reference>
<organism evidence="10 11">
    <name type="scientific">Aestuariibaculum suncheonense</name>
    <dbReference type="NCBI Taxonomy" id="1028745"/>
    <lineage>
        <taxon>Bacteria</taxon>
        <taxon>Pseudomonadati</taxon>
        <taxon>Bacteroidota</taxon>
        <taxon>Flavobacteriia</taxon>
        <taxon>Flavobacteriales</taxon>
        <taxon>Flavobacteriaceae</taxon>
    </lineage>
</organism>
<feature type="domain" description="Mechanosensitive ion channel MscS C-terminal" evidence="9">
    <location>
        <begin position="218"/>
        <end position="299"/>
    </location>
</feature>
<evidence type="ECO:0000256" key="5">
    <source>
        <dbReference type="ARBA" id="ARBA00022989"/>
    </source>
</evidence>
<evidence type="ECO:0000256" key="7">
    <source>
        <dbReference type="SAM" id="Phobius"/>
    </source>
</evidence>
<dbReference type="InterPro" id="IPR049278">
    <property type="entry name" value="MS_channel_C"/>
</dbReference>
<evidence type="ECO:0000256" key="6">
    <source>
        <dbReference type="ARBA" id="ARBA00023136"/>
    </source>
</evidence>
<dbReference type="GO" id="GO:0008381">
    <property type="term" value="F:mechanosensitive monoatomic ion channel activity"/>
    <property type="evidence" value="ECO:0007669"/>
    <property type="project" value="UniProtKB-ARBA"/>
</dbReference>
<dbReference type="RefSeq" id="WP_188215339.1">
    <property type="nucleotide sequence ID" value="NZ_BAABGH010000018.1"/>
</dbReference>
<dbReference type="AlphaFoldDB" id="A0A8J6Q634"/>
<sequence>MAKNRVIKSSSSGLNISMIQELEKLGKIEDAVSKSSWWHNVKDFLNLHVEISEKIHISVLDVIAVTTAIFITTLVLRVLLKLITKKLPDEEKGKFNVVFGYFRWLVYLIILLITLNAVGVNVTAVFAASAALMIGVGLALQTLFQDIISGIFILVDQTVHVGDIIELEGKVGRVEEIKLRTTRAVTIDNKVLIIPNHLYLENSLYNWTQNGTTTRESVAVGVAYGSDVQLVKKLLIQAANSHPDVMATSETVVRFDNFGDSSLDFRVIFTLEDSFNANMPKSDIRFEIDRLFREHNISIPFPQRDIHIIQTPNQSVNLNLKPSGNIPELGDQNA</sequence>
<evidence type="ECO:0000256" key="4">
    <source>
        <dbReference type="ARBA" id="ARBA00022692"/>
    </source>
</evidence>
<dbReference type="InterPro" id="IPR023408">
    <property type="entry name" value="MscS_beta-dom_sf"/>
</dbReference>
<dbReference type="PANTHER" id="PTHR30347">
    <property type="entry name" value="POTASSIUM CHANNEL RELATED"/>
    <property type="match status" value="1"/>
</dbReference>
<feature type="transmembrane region" description="Helical" evidence="7">
    <location>
        <begin position="101"/>
        <end position="118"/>
    </location>
</feature>
<keyword evidence="4 7" id="KW-0812">Transmembrane</keyword>
<dbReference type="InterPro" id="IPR006685">
    <property type="entry name" value="MscS_channel_2nd"/>
</dbReference>
<evidence type="ECO:0000256" key="3">
    <source>
        <dbReference type="ARBA" id="ARBA00022475"/>
    </source>
</evidence>
<feature type="domain" description="Mechanosensitive ion channel MscS" evidence="8">
    <location>
        <begin position="142"/>
        <end position="208"/>
    </location>
</feature>
<protein>
    <submittedName>
        <fullName evidence="10">Mechanosensitive ion channel</fullName>
    </submittedName>
</protein>
<dbReference type="GO" id="GO:0005886">
    <property type="term" value="C:plasma membrane"/>
    <property type="evidence" value="ECO:0007669"/>
    <property type="project" value="UniProtKB-SubCell"/>
</dbReference>
<dbReference type="InterPro" id="IPR011066">
    <property type="entry name" value="MscS_channel_C_sf"/>
</dbReference>
<evidence type="ECO:0000259" key="9">
    <source>
        <dbReference type="Pfam" id="PF21082"/>
    </source>
</evidence>
<dbReference type="Gene3D" id="3.30.70.100">
    <property type="match status" value="1"/>
</dbReference>
<keyword evidence="3" id="KW-1003">Cell membrane</keyword>
<feature type="transmembrane region" description="Helical" evidence="7">
    <location>
        <begin position="124"/>
        <end position="144"/>
    </location>
</feature>
<dbReference type="Pfam" id="PF00924">
    <property type="entry name" value="MS_channel_2nd"/>
    <property type="match status" value="1"/>
</dbReference>
<comment type="similarity">
    <text evidence="2">Belongs to the MscS (TC 1.A.23) family.</text>
</comment>
<dbReference type="SUPFAM" id="SSF82689">
    <property type="entry name" value="Mechanosensitive channel protein MscS (YggB), C-terminal domain"/>
    <property type="match status" value="1"/>
</dbReference>
<dbReference type="Gene3D" id="2.30.30.60">
    <property type="match status" value="1"/>
</dbReference>
<feature type="transmembrane region" description="Helical" evidence="7">
    <location>
        <begin position="55"/>
        <end position="80"/>
    </location>
</feature>
<dbReference type="SUPFAM" id="SSF82861">
    <property type="entry name" value="Mechanosensitive channel protein MscS (YggB), transmembrane region"/>
    <property type="match status" value="1"/>
</dbReference>
<evidence type="ECO:0000259" key="8">
    <source>
        <dbReference type="Pfam" id="PF00924"/>
    </source>
</evidence>
<comment type="caution">
    <text evidence="10">The sequence shown here is derived from an EMBL/GenBank/DDBJ whole genome shotgun (WGS) entry which is preliminary data.</text>
</comment>
<evidence type="ECO:0000256" key="1">
    <source>
        <dbReference type="ARBA" id="ARBA00004651"/>
    </source>
</evidence>
<dbReference type="InterPro" id="IPR011014">
    <property type="entry name" value="MscS_channel_TM-2"/>
</dbReference>
<evidence type="ECO:0000256" key="2">
    <source>
        <dbReference type="ARBA" id="ARBA00008017"/>
    </source>
</evidence>